<dbReference type="PRINTS" id="PR00364">
    <property type="entry name" value="DISEASERSIST"/>
</dbReference>
<dbReference type="InterPro" id="IPR002182">
    <property type="entry name" value="NB-ARC"/>
</dbReference>
<dbReference type="InterPro" id="IPR058922">
    <property type="entry name" value="WHD_DRP"/>
</dbReference>
<dbReference type="PANTHER" id="PTHR33463:SF220">
    <property type="entry name" value="NB-ARC DOMAIN-CONTAINING PROTEIN"/>
    <property type="match status" value="1"/>
</dbReference>
<dbReference type="InterPro" id="IPR036388">
    <property type="entry name" value="WH-like_DNA-bd_sf"/>
</dbReference>
<feature type="region of interest" description="Disordered" evidence="7">
    <location>
        <begin position="629"/>
        <end position="653"/>
    </location>
</feature>
<keyword evidence="5" id="KW-0067">ATP-binding</keyword>
<sequence>MGNWDSYRDDLDALKTESDNLIQTRNDVMKKIAEEEEQPMKPTNELQLWLSRVQAVETDVDELIRGAYEELEKLHPGGMNISMSSSSYYELEDMVADKLEAVTNLIKEGAFLVADEAPVVTTLIDEGGPEVAVAETIPAEEVADDQLPIVGMESIFKKVWTCLKKGGEEEDDEVGRGGGDDDDYDFDFDEEEDDDDNDDVGIIGVYGMGGVGKTTLLKQINKKLDLEMKNDFDVVIWVVVSRDLQLDKIHQQIGEKIGLFDNKVWKHKNFEEKSSDIFKILKEKKFVLLMDDLWERVDLTKVGVPLPSPENSSKIVFTTRSLQICSLMEADKQFKVKCLGYIEAWKLFKALVGDETLQSHPEVFELAIGVCRECCGLPLALVSIGRAMVSKKTPQEWSDVFKVLRRSTTSYSGSDDQLKKDIHYNLKLSYDNLQNDKFKSCFLYCCLFPRYWEIKKKDLIDYWIGEGFLDDRLGAVQSQGHYIIDVLLSVCLLEKHGNGYVKMQYWIHDMSLWIAKLMGNVIPFSKLNTIALQNLPKLRSIYWTDLPFPDLKKTTICECPKLPVPPRLLIFSVASWSQIQWPSITAMQSPPRKPTIGKLDIKKKNEDADEDSGRAIKKSFSVSIDKEIEKERKKQKEGEMPLLPPLNTFLQGK</sequence>
<accession>A0AAE0A3V1</accession>
<gene>
    <name evidence="10" type="ORF">Dsin_023594</name>
</gene>
<keyword evidence="11" id="KW-1185">Reference proteome</keyword>
<evidence type="ECO:0000256" key="1">
    <source>
        <dbReference type="ARBA" id="ARBA00022614"/>
    </source>
</evidence>
<dbReference type="EMBL" id="JANJYJ010000007">
    <property type="protein sequence ID" value="KAK3200179.1"/>
    <property type="molecule type" value="Genomic_DNA"/>
</dbReference>
<dbReference type="SUPFAM" id="SSF52540">
    <property type="entry name" value="P-loop containing nucleoside triphosphate hydrolases"/>
    <property type="match status" value="1"/>
</dbReference>
<keyword evidence="4" id="KW-0611">Plant defense</keyword>
<dbReference type="InterPro" id="IPR027417">
    <property type="entry name" value="P-loop_NTPase"/>
</dbReference>
<dbReference type="GO" id="GO:0043531">
    <property type="term" value="F:ADP binding"/>
    <property type="evidence" value="ECO:0007669"/>
    <property type="project" value="InterPro"/>
</dbReference>
<proteinExistence type="predicted"/>
<evidence type="ECO:0000256" key="6">
    <source>
        <dbReference type="SAM" id="Coils"/>
    </source>
</evidence>
<dbReference type="PANTHER" id="PTHR33463">
    <property type="entry name" value="NB-ARC DOMAIN-CONTAINING PROTEIN-RELATED"/>
    <property type="match status" value="1"/>
</dbReference>
<keyword evidence="6" id="KW-0175">Coiled coil</keyword>
<comment type="caution">
    <text evidence="10">The sequence shown here is derived from an EMBL/GenBank/DDBJ whole genome shotgun (WGS) entry which is preliminary data.</text>
</comment>
<evidence type="ECO:0000259" key="9">
    <source>
        <dbReference type="Pfam" id="PF23559"/>
    </source>
</evidence>
<evidence type="ECO:0000256" key="5">
    <source>
        <dbReference type="ARBA" id="ARBA00022840"/>
    </source>
</evidence>
<dbReference type="FunFam" id="1.10.10.10:FF:000322">
    <property type="entry name" value="Probable disease resistance protein At1g63360"/>
    <property type="match status" value="1"/>
</dbReference>
<feature type="region of interest" description="Disordered" evidence="7">
    <location>
        <begin position="587"/>
        <end position="614"/>
    </location>
</feature>
<dbReference type="Gene3D" id="3.40.50.300">
    <property type="entry name" value="P-loop containing nucleotide triphosphate hydrolases"/>
    <property type="match status" value="1"/>
</dbReference>
<evidence type="ECO:0000259" key="8">
    <source>
        <dbReference type="Pfam" id="PF00931"/>
    </source>
</evidence>
<dbReference type="Pfam" id="PF23559">
    <property type="entry name" value="WHD_DRP"/>
    <property type="match status" value="1"/>
</dbReference>
<dbReference type="GO" id="GO:0005524">
    <property type="term" value="F:ATP binding"/>
    <property type="evidence" value="ECO:0007669"/>
    <property type="project" value="UniProtKB-KW"/>
</dbReference>
<dbReference type="Pfam" id="PF00931">
    <property type="entry name" value="NB-ARC"/>
    <property type="match status" value="1"/>
</dbReference>
<dbReference type="InterPro" id="IPR050905">
    <property type="entry name" value="Plant_NBS-LRR"/>
</dbReference>
<evidence type="ECO:0000313" key="10">
    <source>
        <dbReference type="EMBL" id="KAK3200179.1"/>
    </source>
</evidence>
<feature type="domain" description="NB-ARC" evidence="8">
    <location>
        <begin position="197"/>
        <end position="357"/>
    </location>
</feature>
<evidence type="ECO:0008006" key="12">
    <source>
        <dbReference type="Google" id="ProtNLM"/>
    </source>
</evidence>
<keyword evidence="3" id="KW-0547">Nucleotide-binding</keyword>
<dbReference type="InterPro" id="IPR042197">
    <property type="entry name" value="Apaf_helical"/>
</dbReference>
<dbReference type="Gene3D" id="1.10.10.10">
    <property type="entry name" value="Winged helix-like DNA-binding domain superfamily/Winged helix DNA-binding domain"/>
    <property type="match status" value="1"/>
</dbReference>
<name>A0AAE0A3V1_9ROSI</name>
<dbReference type="GO" id="GO:0006952">
    <property type="term" value="P:defense response"/>
    <property type="evidence" value="ECO:0007669"/>
    <property type="project" value="UniProtKB-KW"/>
</dbReference>
<feature type="compositionally biased region" description="Acidic residues" evidence="7">
    <location>
        <begin position="180"/>
        <end position="196"/>
    </location>
</feature>
<evidence type="ECO:0000256" key="7">
    <source>
        <dbReference type="SAM" id="MobiDB-lite"/>
    </source>
</evidence>
<dbReference type="Gene3D" id="1.10.8.430">
    <property type="entry name" value="Helical domain of apoptotic protease-activating factors"/>
    <property type="match status" value="1"/>
</dbReference>
<feature type="coiled-coil region" evidence="6">
    <location>
        <begin position="11"/>
        <end position="38"/>
    </location>
</feature>
<keyword evidence="2" id="KW-0677">Repeat</keyword>
<evidence type="ECO:0000256" key="3">
    <source>
        <dbReference type="ARBA" id="ARBA00022741"/>
    </source>
</evidence>
<feature type="domain" description="Disease resistance protein winged helix" evidence="9">
    <location>
        <begin position="447"/>
        <end position="510"/>
    </location>
</feature>
<feature type="compositionally biased region" description="Basic and acidic residues" evidence="7">
    <location>
        <begin position="629"/>
        <end position="639"/>
    </location>
</feature>
<organism evidence="10 11">
    <name type="scientific">Dipteronia sinensis</name>
    <dbReference type="NCBI Taxonomy" id="43782"/>
    <lineage>
        <taxon>Eukaryota</taxon>
        <taxon>Viridiplantae</taxon>
        <taxon>Streptophyta</taxon>
        <taxon>Embryophyta</taxon>
        <taxon>Tracheophyta</taxon>
        <taxon>Spermatophyta</taxon>
        <taxon>Magnoliopsida</taxon>
        <taxon>eudicotyledons</taxon>
        <taxon>Gunneridae</taxon>
        <taxon>Pentapetalae</taxon>
        <taxon>rosids</taxon>
        <taxon>malvids</taxon>
        <taxon>Sapindales</taxon>
        <taxon>Sapindaceae</taxon>
        <taxon>Hippocastanoideae</taxon>
        <taxon>Acereae</taxon>
        <taxon>Dipteronia</taxon>
    </lineage>
</organism>
<evidence type="ECO:0000256" key="2">
    <source>
        <dbReference type="ARBA" id="ARBA00022737"/>
    </source>
</evidence>
<keyword evidence="1" id="KW-0433">Leucine-rich repeat</keyword>
<dbReference type="AlphaFoldDB" id="A0AAE0A3V1"/>
<dbReference type="FunFam" id="1.10.8.430:FF:000003">
    <property type="entry name" value="Probable disease resistance protein At5g66910"/>
    <property type="match status" value="1"/>
</dbReference>
<dbReference type="FunFam" id="3.40.50.300:FF:001091">
    <property type="entry name" value="Probable disease resistance protein At1g61300"/>
    <property type="match status" value="1"/>
</dbReference>
<dbReference type="Proteomes" id="UP001281410">
    <property type="component" value="Unassembled WGS sequence"/>
</dbReference>
<evidence type="ECO:0000313" key="11">
    <source>
        <dbReference type="Proteomes" id="UP001281410"/>
    </source>
</evidence>
<evidence type="ECO:0000256" key="4">
    <source>
        <dbReference type="ARBA" id="ARBA00022821"/>
    </source>
</evidence>
<protein>
    <recommendedName>
        <fullName evidence="12">NB-ARC domain-containing protein</fullName>
    </recommendedName>
</protein>
<feature type="region of interest" description="Disordered" evidence="7">
    <location>
        <begin position="168"/>
        <end position="196"/>
    </location>
</feature>
<reference evidence="10" key="1">
    <citation type="journal article" date="2023" name="Plant J.">
        <title>Genome sequences and population genomics provide insights into the demographic history, inbreeding, and mutation load of two 'living fossil' tree species of Dipteronia.</title>
        <authorList>
            <person name="Feng Y."/>
            <person name="Comes H.P."/>
            <person name="Chen J."/>
            <person name="Zhu S."/>
            <person name="Lu R."/>
            <person name="Zhang X."/>
            <person name="Li P."/>
            <person name="Qiu J."/>
            <person name="Olsen K.M."/>
            <person name="Qiu Y."/>
        </authorList>
    </citation>
    <scope>NUCLEOTIDE SEQUENCE</scope>
    <source>
        <strain evidence="10">NBL</strain>
    </source>
</reference>
<feature type="compositionally biased region" description="Basic and acidic residues" evidence="7">
    <location>
        <begin position="599"/>
        <end position="614"/>
    </location>
</feature>